<dbReference type="InterPro" id="IPR036028">
    <property type="entry name" value="SH3-like_dom_sf"/>
</dbReference>
<dbReference type="InterPro" id="IPR001895">
    <property type="entry name" value="RASGEF_cat_dom"/>
</dbReference>
<dbReference type="SMART" id="SM00326">
    <property type="entry name" value="SH3"/>
    <property type="match status" value="1"/>
</dbReference>
<dbReference type="SUPFAM" id="SSF48366">
    <property type="entry name" value="Ras GEF"/>
    <property type="match status" value="1"/>
</dbReference>
<dbReference type="Gene3D" id="1.20.870.10">
    <property type="entry name" value="Son of sevenless (SoS) protein Chain: S domain 1"/>
    <property type="match status" value="1"/>
</dbReference>
<dbReference type="SMART" id="SM00147">
    <property type="entry name" value="RasGEF"/>
    <property type="match status" value="1"/>
</dbReference>
<evidence type="ECO:0000256" key="4">
    <source>
        <dbReference type="PROSITE-ProRule" id="PRU00192"/>
    </source>
</evidence>
<evidence type="ECO:0000259" key="7">
    <source>
        <dbReference type="PROSITE" id="PS50009"/>
    </source>
</evidence>
<dbReference type="InterPro" id="IPR001452">
    <property type="entry name" value="SH3_domain"/>
</dbReference>
<dbReference type="SMART" id="SM00229">
    <property type="entry name" value="RasGEFN"/>
    <property type="match status" value="1"/>
</dbReference>
<feature type="compositionally biased region" description="Basic and acidic residues" evidence="5">
    <location>
        <begin position="323"/>
        <end position="334"/>
    </location>
</feature>
<evidence type="ECO:0000313" key="10">
    <source>
        <dbReference type="Proteomes" id="UP000298030"/>
    </source>
</evidence>
<organism evidence="9 10">
    <name type="scientific">Coprinellus micaceus</name>
    <name type="common">Glistening ink-cap mushroom</name>
    <name type="synonym">Coprinus micaceus</name>
    <dbReference type="NCBI Taxonomy" id="71717"/>
    <lineage>
        <taxon>Eukaryota</taxon>
        <taxon>Fungi</taxon>
        <taxon>Dikarya</taxon>
        <taxon>Basidiomycota</taxon>
        <taxon>Agaricomycotina</taxon>
        <taxon>Agaricomycetes</taxon>
        <taxon>Agaricomycetidae</taxon>
        <taxon>Agaricales</taxon>
        <taxon>Agaricineae</taxon>
        <taxon>Psathyrellaceae</taxon>
        <taxon>Coprinellus</taxon>
    </lineage>
</organism>
<feature type="region of interest" description="Disordered" evidence="5">
    <location>
        <begin position="37"/>
        <end position="59"/>
    </location>
</feature>
<dbReference type="Gene3D" id="2.30.30.40">
    <property type="entry name" value="SH3 Domains"/>
    <property type="match status" value="1"/>
</dbReference>
<dbReference type="PROSITE" id="PS50002">
    <property type="entry name" value="SH3"/>
    <property type="match status" value="1"/>
</dbReference>
<sequence>MTISKSLSARQALNLQIEPSPFNDSAISLVSSFEGSSGSASSSSTSHTSGGPSSSESVGGSHATLICTVLCVHDFSSDEEHALSFRRNELLEVLKQEDTGWWAAMRRGTTTVGWIPEAYVKALTREMAETLRRITPELRVYEYQAELLYNAAPPDRQGLLDSDLHRSLPPAYRPTPTTPGQRPSSSRNLPISRTRSRDALSGRSQGEGTTSTLSAQQPRVYSRKKALPPPPPSPTIPMPHPPAQSAPFYHNKPVPPLPHEVQEARTRAGSLSSRSLRRRPLILNDNTALSRLSTLIETKNTREIDMLATPDVSGSFQALSKRTRTDTPRQENGGHSRLPSSFQIQEKPWYILCAHTDELDLDPEGQVRSGTLLGLIERLTSRAAFPNPNQRNPFPSIFLMTFRTFTTSEELFDLLLERFSMTRPDNLNEAEVEDWKKRSLIPTQRHVLDVFTLWLEEHRLLEEDPHIAQRLPDFIRHVATPRLPTEGHALLQNIERLTFAEPVRPSKGIIPKKPIKQKDHKSDLLRVDPMLLADQLTLYEYYLYEKVTPHECLSYTRKQSGPEVESLAKFCSTYDKLGSWVKMGVLGQAHLGRRANTIDHWIRVAERCRTNSNFSSMSAIISALSSVVITRLTVTWTHVGRKSQLDALLKHNDPSGGFAGYRSLLQQVEPTTPAVPFLTMYLTDLFRVREQFHDEDGHISFVQRQRWHDIITSMLKFQRRPPQLIYDEYISAFVQERLGEATRCADDPWFWDKSQEILRGEIANADIRKGLEQAGF</sequence>
<dbReference type="InterPro" id="IPR008937">
    <property type="entry name" value="Ras-like_GEF"/>
</dbReference>
<protein>
    <submittedName>
        <fullName evidence="9">Ras GEF</fullName>
    </submittedName>
</protein>
<keyword evidence="2 3" id="KW-0344">Guanine-nucleotide releasing factor</keyword>
<evidence type="ECO:0000259" key="8">
    <source>
        <dbReference type="PROSITE" id="PS50212"/>
    </source>
</evidence>
<dbReference type="Proteomes" id="UP000298030">
    <property type="component" value="Unassembled WGS sequence"/>
</dbReference>
<feature type="domain" description="Ras-GEF" evidence="7">
    <location>
        <begin position="528"/>
        <end position="760"/>
    </location>
</feature>
<dbReference type="InterPro" id="IPR036964">
    <property type="entry name" value="RASGEF_cat_dom_sf"/>
</dbReference>
<feature type="domain" description="SH3" evidence="6">
    <location>
        <begin position="64"/>
        <end position="125"/>
    </location>
</feature>
<feature type="compositionally biased region" description="Pro residues" evidence="5">
    <location>
        <begin position="227"/>
        <end position="244"/>
    </location>
</feature>
<feature type="region of interest" description="Disordered" evidence="5">
    <location>
        <begin position="315"/>
        <end position="339"/>
    </location>
</feature>
<dbReference type="PROSITE" id="PS50009">
    <property type="entry name" value="RASGEF_CAT"/>
    <property type="match status" value="1"/>
</dbReference>
<dbReference type="STRING" id="71717.A0A4Y7TXK2"/>
<dbReference type="InterPro" id="IPR000651">
    <property type="entry name" value="Ras-like_Gua-exchang_fac_N"/>
</dbReference>
<evidence type="ECO:0000256" key="2">
    <source>
        <dbReference type="ARBA" id="ARBA00022658"/>
    </source>
</evidence>
<dbReference type="Gene3D" id="1.10.840.10">
    <property type="entry name" value="Ras guanine-nucleotide exchange factors catalytic domain"/>
    <property type="match status" value="1"/>
</dbReference>
<keyword evidence="1 4" id="KW-0728">SH3 domain</keyword>
<dbReference type="GO" id="GO:0005085">
    <property type="term" value="F:guanyl-nucleotide exchange factor activity"/>
    <property type="evidence" value="ECO:0007669"/>
    <property type="project" value="UniProtKB-KW"/>
</dbReference>
<dbReference type="Pfam" id="PF00617">
    <property type="entry name" value="RasGEF"/>
    <property type="match status" value="1"/>
</dbReference>
<dbReference type="Pfam" id="PF00618">
    <property type="entry name" value="RasGEF_N"/>
    <property type="match status" value="1"/>
</dbReference>
<feature type="region of interest" description="Disordered" evidence="5">
    <location>
        <begin position="158"/>
        <end position="272"/>
    </location>
</feature>
<dbReference type="InterPro" id="IPR023578">
    <property type="entry name" value="Ras_GEF_dom_sf"/>
</dbReference>
<reference evidence="9 10" key="1">
    <citation type="journal article" date="2019" name="Nat. Ecol. Evol.">
        <title>Megaphylogeny resolves global patterns of mushroom evolution.</title>
        <authorList>
            <person name="Varga T."/>
            <person name="Krizsan K."/>
            <person name="Foldi C."/>
            <person name="Dima B."/>
            <person name="Sanchez-Garcia M."/>
            <person name="Sanchez-Ramirez S."/>
            <person name="Szollosi G.J."/>
            <person name="Szarkandi J.G."/>
            <person name="Papp V."/>
            <person name="Albert L."/>
            <person name="Andreopoulos W."/>
            <person name="Angelini C."/>
            <person name="Antonin V."/>
            <person name="Barry K.W."/>
            <person name="Bougher N.L."/>
            <person name="Buchanan P."/>
            <person name="Buyck B."/>
            <person name="Bense V."/>
            <person name="Catcheside P."/>
            <person name="Chovatia M."/>
            <person name="Cooper J."/>
            <person name="Damon W."/>
            <person name="Desjardin D."/>
            <person name="Finy P."/>
            <person name="Geml J."/>
            <person name="Haridas S."/>
            <person name="Hughes K."/>
            <person name="Justo A."/>
            <person name="Karasinski D."/>
            <person name="Kautmanova I."/>
            <person name="Kiss B."/>
            <person name="Kocsube S."/>
            <person name="Kotiranta H."/>
            <person name="LaButti K.M."/>
            <person name="Lechner B.E."/>
            <person name="Liimatainen K."/>
            <person name="Lipzen A."/>
            <person name="Lukacs Z."/>
            <person name="Mihaltcheva S."/>
            <person name="Morgado L.N."/>
            <person name="Niskanen T."/>
            <person name="Noordeloos M.E."/>
            <person name="Ohm R.A."/>
            <person name="Ortiz-Santana B."/>
            <person name="Ovrebo C."/>
            <person name="Racz N."/>
            <person name="Riley R."/>
            <person name="Savchenko A."/>
            <person name="Shiryaev A."/>
            <person name="Soop K."/>
            <person name="Spirin V."/>
            <person name="Szebenyi C."/>
            <person name="Tomsovsky M."/>
            <person name="Tulloss R.E."/>
            <person name="Uehling J."/>
            <person name="Grigoriev I.V."/>
            <person name="Vagvolgyi C."/>
            <person name="Papp T."/>
            <person name="Martin F.M."/>
            <person name="Miettinen O."/>
            <person name="Hibbett D.S."/>
            <person name="Nagy L.G."/>
        </authorList>
    </citation>
    <scope>NUCLEOTIDE SEQUENCE [LARGE SCALE GENOMIC DNA]</scope>
    <source>
        <strain evidence="9 10">FP101781</strain>
    </source>
</reference>
<dbReference type="EMBL" id="QPFP01000002">
    <property type="protein sequence ID" value="TEB38704.1"/>
    <property type="molecule type" value="Genomic_DNA"/>
</dbReference>
<dbReference type="PROSITE" id="PS50212">
    <property type="entry name" value="RASGEF_NTER"/>
    <property type="match status" value="1"/>
</dbReference>
<keyword evidence="10" id="KW-1185">Reference proteome</keyword>
<evidence type="ECO:0000256" key="5">
    <source>
        <dbReference type="SAM" id="MobiDB-lite"/>
    </source>
</evidence>
<dbReference type="CDD" id="cd06224">
    <property type="entry name" value="REM"/>
    <property type="match status" value="1"/>
</dbReference>
<evidence type="ECO:0000313" key="9">
    <source>
        <dbReference type="EMBL" id="TEB38704.1"/>
    </source>
</evidence>
<feature type="compositionally biased region" description="Polar residues" evidence="5">
    <location>
        <begin position="178"/>
        <end position="193"/>
    </location>
</feature>
<dbReference type="AlphaFoldDB" id="A0A4Y7TXK2"/>
<dbReference type="PANTHER" id="PTHR23113">
    <property type="entry name" value="GUANINE NUCLEOTIDE EXCHANGE FACTOR"/>
    <property type="match status" value="1"/>
</dbReference>
<feature type="compositionally biased region" description="Polar residues" evidence="5">
    <location>
        <begin position="202"/>
        <end position="219"/>
    </location>
</feature>
<feature type="domain" description="N-terminal Ras-GEF" evidence="8">
    <location>
        <begin position="363"/>
        <end position="498"/>
    </location>
</feature>
<accession>A0A4Y7TXK2</accession>
<evidence type="ECO:0000256" key="3">
    <source>
        <dbReference type="PROSITE-ProRule" id="PRU00168"/>
    </source>
</evidence>
<dbReference type="GO" id="GO:0007265">
    <property type="term" value="P:Ras protein signal transduction"/>
    <property type="evidence" value="ECO:0007669"/>
    <property type="project" value="TreeGrafter"/>
</dbReference>
<dbReference type="Pfam" id="PF00018">
    <property type="entry name" value="SH3_1"/>
    <property type="match status" value="1"/>
</dbReference>
<dbReference type="GO" id="GO:0005886">
    <property type="term" value="C:plasma membrane"/>
    <property type="evidence" value="ECO:0007669"/>
    <property type="project" value="TreeGrafter"/>
</dbReference>
<dbReference type="OrthoDB" id="10255964at2759"/>
<evidence type="ECO:0000256" key="1">
    <source>
        <dbReference type="ARBA" id="ARBA00022443"/>
    </source>
</evidence>
<dbReference type="CDD" id="cd00174">
    <property type="entry name" value="SH3"/>
    <property type="match status" value="1"/>
</dbReference>
<gene>
    <name evidence="9" type="ORF">FA13DRAFT_1724634</name>
</gene>
<dbReference type="SUPFAM" id="SSF50044">
    <property type="entry name" value="SH3-domain"/>
    <property type="match status" value="1"/>
</dbReference>
<evidence type="ECO:0000259" key="6">
    <source>
        <dbReference type="PROSITE" id="PS50002"/>
    </source>
</evidence>
<proteinExistence type="predicted"/>
<comment type="caution">
    <text evidence="9">The sequence shown here is derived from an EMBL/GenBank/DDBJ whole genome shotgun (WGS) entry which is preliminary data.</text>
</comment>
<name>A0A4Y7TXK2_COPMI</name>
<dbReference type="PANTHER" id="PTHR23113:SF368">
    <property type="entry name" value="CELL DIVISION CONTROL PROTEIN 25"/>
    <property type="match status" value="1"/>
</dbReference>